<dbReference type="Gene3D" id="3.30.420.40">
    <property type="match status" value="1"/>
</dbReference>
<gene>
    <name evidence="2" type="ORF">TRIUR3_11835</name>
</gene>
<dbReference type="GO" id="GO:0005524">
    <property type="term" value="F:ATP binding"/>
    <property type="evidence" value="ECO:0007669"/>
    <property type="project" value="InterPro"/>
</dbReference>
<accession>M8AGS3</accession>
<proteinExistence type="predicted"/>
<dbReference type="PANTHER" id="PTHR19375">
    <property type="entry name" value="HEAT SHOCK PROTEIN 70KDA"/>
    <property type="match status" value="1"/>
</dbReference>
<dbReference type="Gene3D" id="3.90.640.10">
    <property type="entry name" value="Actin, Chain A, domain 4"/>
    <property type="match status" value="1"/>
</dbReference>
<feature type="compositionally biased region" description="Low complexity" evidence="1">
    <location>
        <begin position="104"/>
        <end position="120"/>
    </location>
</feature>
<dbReference type="InterPro" id="IPR013126">
    <property type="entry name" value="Hsp_70_fam"/>
</dbReference>
<evidence type="ECO:0000313" key="2">
    <source>
        <dbReference type="EMBL" id="EMS59919.1"/>
    </source>
</evidence>
<sequence>MLIKKYSKEISKDNHALGKLRKEAEGASRALSNQHPVCVEIESLFDGTDFSEPPTHARLEELNNDLFRMTMVLVKNAMDDAGLEESQIHKVVSCRWQHQDSQRSRSSSGTTSTTRSQTRV</sequence>
<name>M8AGS3_TRIUA</name>
<dbReference type="EMBL" id="KD115312">
    <property type="protein sequence ID" value="EMS59919.1"/>
    <property type="molecule type" value="Genomic_DNA"/>
</dbReference>
<dbReference type="SUPFAM" id="SSF53067">
    <property type="entry name" value="Actin-like ATPase domain"/>
    <property type="match status" value="1"/>
</dbReference>
<dbReference type="Pfam" id="PF00012">
    <property type="entry name" value="HSP70"/>
    <property type="match status" value="1"/>
</dbReference>
<dbReference type="AlphaFoldDB" id="M8AGS3"/>
<reference evidence="2" key="1">
    <citation type="journal article" date="2013" name="Nature">
        <title>Draft genome of the wheat A-genome progenitor Triticum urartu.</title>
        <authorList>
            <person name="Ling H.Q."/>
            <person name="Zhao S."/>
            <person name="Liu D."/>
            <person name="Wang J."/>
            <person name="Sun H."/>
            <person name="Zhang C."/>
            <person name="Fan H."/>
            <person name="Li D."/>
            <person name="Dong L."/>
            <person name="Tao Y."/>
            <person name="Gao C."/>
            <person name="Wu H."/>
            <person name="Li Y."/>
            <person name="Cui Y."/>
            <person name="Guo X."/>
            <person name="Zheng S."/>
            <person name="Wang B."/>
            <person name="Yu K."/>
            <person name="Liang Q."/>
            <person name="Yang W."/>
            <person name="Lou X."/>
            <person name="Chen J."/>
            <person name="Feng M."/>
            <person name="Jian J."/>
            <person name="Zhang X."/>
            <person name="Luo G."/>
            <person name="Jiang Y."/>
            <person name="Liu J."/>
            <person name="Wang Z."/>
            <person name="Sha Y."/>
            <person name="Zhang B."/>
            <person name="Wu H."/>
            <person name="Tang D."/>
            <person name="Shen Q."/>
            <person name="Xue P."/>
            <person name="Zou S."/>
            <person name="Wang X."/>
            <person name="Liu X."/>
            <person name="Wang F."/>
            <person name="Yang Y."/>
            <person name="An X."/>
            <person name="Dong Z."/>
            <person name="Zhang K."/>
            <person name="Zhang X."/>
            <person name="Luo M.C."/>
            <person name="Dvorak J."/>
            <person name="Tong Y."/>
            <person name="Wang J."/>
            <person name="Yang H."/>
            <person name="Li Z."/>
            <person name="Wang D."/>
            <person name="Zhang A."/>
            <person name="Wang J."/>
        </authorList>
    </citation>
    <scope>NUCLEOTIDE SEQUENCE</scope>
</reference>
<protein>
    <submittedName>
        <fullName evidence="2">Luminal-binding protein 2</fullName>
    </submittedName>
</protein>
<dbReference type="STRING" id="4572.M8AGS3"/>
<dbReference type="FunFam" id="3.90.640.10:FF:000003">
    <property type="entry name" value="Molecular chaperone DnaK"/>
    <property type="match status" value="1"/>
</dbReference>
<dbReference type="InterPro" id="IPR043129">
    <property type="entry name" value="ATPase_NBD"/>
</dbReference>
<feature type="region of interest" description="Disordered" evidence="1">
    <location>
        <begin position="95"/>
        <end position="120"/>
    </location>
</feature>
<evidence type="ECO:0000256" key="1">
    <source>
        <dbReference type="SAM" id="MobiDB-lite"/>
    </source>
</evidence>
<organism evidence="2">
    <name type="scientific">Triticum urartu</name>
    <name type="common">Red wild einkorn</name>
    <name type="synonym">Crithodium urartu</name>
    <dbReference type="NCBI Taxonomy" id="4572"/>
    <lineage>
        <taxon>Eukaryota</taxon>
        <taxon>Viridiplantae</taxon>
        <taxon>Streptophyta</taxon>
        <taxon>Embryophyta</taxon>
        <taxon>Tracheophyta</taxon>
        <taxon>Spermatophyta</taxon>
        <taxon>Magnoliopsida</taxon>
        <taxon>Liliopsida</taxon>
        <taxon>Poales</taxon>
        <taxon>Poaceae</taxon>
        <taxon>BOP clade</taxon>
        <taxon>Pooideae</taxon>
        <taxon>Triticodae</taxon>
        <taxon>Triticeae</taxon>
        <taxon>Triticinae</taxon>
        <taxon>Triticum</taxon>
    </lineage>
</organism>
<dbReference type="GO" id="GO:0140662">
    <property type="term" value="F:ATP-dependent protein folding chaperone"/>
    <property type="evidence" value="ECO:0007669"/>
    <property type="project" value="InterPro"/>
</dbReference>
<dbReference type="OMA" id="FRMTMVL"/>
<dbReference type="eggNOG" id="KOG0100">
    <property type="taxonomic scope" value="Eukaryota"/>
</dbReference>